<dbReference type="PROSITE" id="PS00175">
    <property type="entry name" value="PG_MUTASE"/>
    <property type="match status" value="1"/>
</dbReference>
<dbReference type="OrthoDB" id="354304at2759"/>
<proteinExistence type="predicted"/>
<dbReference type="CDD" id="cd07067">
    <property type="entry name" value="HP_PGM_like"/>
    <property type="match status" value="1"/>
</dbReference>
<dbReference type="AlphaFoldDB" id="A0A9W8LQD1"/>
<dbReference type="GO" id="GO:0043456">
    <property type="term" value="P:regulation of pentose-phosphate shunt"/>
    <property type="evidence" value="ECO:0007669"/>
    <property type="project" value="TreeGrafter"/>
</dbReference>
<dbReference type="PANTHER" id="PTHR46517">
    <property type="entry name" value="FRUCTOSE-2,6-BISPHOSPHATASE TIGAR"/>
    <property type="match status" value="1"/>
</dbReference>
<evidence type="ECO:0000313" key="4">
    <source>
        <dbReference type="EMBL" id="KAJ2794270.1"/>
    </source>
</evidence>
<organism evidence="4 5">
    <name type="scientific">Coemansia guatemalensis</name>
    <dbReference type="NCBI Taxonomy" id="2761395"/>
    <lineage>
        <taxon>Eukaryota</taxon>
        <taxon>Fungi</taxon>
        <taxon>Fungi incertae sedis</taxon>
        <taxon>Zoopagomycota</taxon>
        <taxon>Kickxellomycotina</taxon>
        <taxon>Kickxellomycetes</taxon>
        <taxon>Kickxellales</taxon>
        <taxon>Kickxellaceae</taxon>
        <taxon>Coemansia</taxon>
    </lineage>
</organism>
<dbReference type="SMART" id="SM00855">
    <property type="entry name" value="PGAM"/>
    <property type="match status" value="1"/>
</dbReference>
<dbReference type="InterPro" id="IPR013078">
    <property type="entry name" value="His_Pase_superF_clade-1"/>
</dbReference>
<dbReference type="EMBL" id="JANBUO010002595">
    <property type="protein sequence ID" value="KAJ2794270.1"/>
    <property type="molecule type" value="Genomic_DNA"/>
</dbReference>
<gene>
    <name evidence="4" type="ORF">H4R20_006281</name>
</gene>
<dbReference type="InterPro" id="IPR029033">
    <property type="entry name" value="His_PPase_superfam"/>
</dbReference>
<feature type="active site" description="Proton donor/acceptor" evidence="2">
    <location>
        <position position="86"/>
    </location>
</feature>
<keyword evidence="1" id="KW-0378">Hydrolase</keyword>
<dbReference type="SUPFAM" id="SSF53254">
    <property type="entry name" value="Phosphoglycerate mutase-like"/>
    <property type="match status" value="1"/>
</dbReference>
<dbReference type="InterPro" id="IPR001345">
    <property type="entry name" value="PG/BPGM_mutase_AS"/>
</dbReference>
<comment type="caution">
    <text evidence="4">The sequence shown here is derived from an EMBL/GenBank/DDBJ whole genome shotgun (WGS) entry which is preliminary data.</text>
</comment>
<protein>
    <recommendedName>
        <fullName evidence="6">Phosphoglycerate mutase-like protein</fullName>
    </recommendedName>
</protein>
<evidence type="ECO:0000256" key="1">
    <source>
        <dbReference type="ARBA" id="ARBA00022801"/>
    </source>
</evidence>
<dbReference type="Pfam" id="PF00300">
    <property type="entry name" value="His_Phos_1"/>
    <property type="match status" value="1"/>
</dbReference>
<reference evidence="4" key="1">
    <citation type="submission" date="2022-07" db="EMBL/GenBank/DDBJ databases">
        <title>Phylogenomic reconstructions and comparative analyses of Kickxellomycotina fungi.</title>
        <authorList>
            <person name="Reynolds N.K."/>
            <person name="Stajich J.E."/>
            <person name="Barry K."/>
            <person name="Grigoriev I.V."/>
            <person name="Crous P."/>
            <person name="Smith M.E."/>
        </authorList>
    </citation>
    <scope>NUCLEOTIDE SEQUENCE</scope>
    <source>
        <strain evidence="4">NRRL 1565</strain>
    </source>
</reference>
<dbReference type="Gene3D" id="3.40.50.1240">
    <property type="entry name" value="Phosphoglycerate mutase-like"/>
    <property type="match status" value="1"/>
</dbReference>
<feature type="binding site" evidence="3">
    <location>
        <position position="61"/>
    </location>
    <ligand>
        <name>substrate</name>
    </ligand>
</feature>
<dbReference type="PANTHER" id="PTHR46517:SF1">
    <property type="entry name" value="FRUCTOSE-2,6-BISPHOSPHATASE TIGAR"/>
    <property type="match status" value="1"/>
</dbReference>
<accession>A0A9W8LQD1</accession>
<dbReference type="GO" id="GO:0005829">
    <property type="term" value="C:cytosol"/>
    <property type="evidence" value="ECO:0007669"/>
    <property type="project" value="TreeGrafter"/>
</dbReference>
<evidence type="ECO:0008006" key="6">
    <source>
        <dbReference type="Google" id="ProtNLM"/>
    </source>
</evidence>
<feature type="active site" description="Tele-phosphohistidine intermediate" evidence="2">
    <location>
        <position position="11"/>
    </location>
</feature>
<dbReference type="InterPro" id="IPR051695">
    <property type="entry name" value="Phosphoglycerate_Mutase"/>
</dbReference>
<dbReference type="GO" id="GO:0004331">
    <property type="term" value="F:fructose-2,6-bisphosphate 2-phosphatase activity"/>
    <property type="evidence" value="ECO:0007669"/>
    <property type="project" value="TreeGrafter"/>
</dbReference>
<keyword evidence="5" id="KW-1185">Reference proteome</keyword>
<name>A0A9W8LQD1_9FUNG</name>
<feature type="binding site" evidence="3">
    <location>
        <begin position="10"/>
        <end position="17"/>
    </location>
    <ligand>
        <name>substrate</name>
    </ligand>
</feature>
<evidence type="ECO:0000313" key="5">
    <source>
        <dbReference type="Proteomes" id="UP001140094"/>
    </source>
</evidence>
<evidence type="ECO:0000256" key="3">
    <source>
        <dbReference type="PIRSR" id="PIRSR613078-2"/>
    </source>
</evidence>
<dbReference type="GO" id="GO:0045820">
    <property type="term" value="P:negative regulation of glycolytic process"/>
    <property type="evidence" value="ECO:0007669"/>
    <property type="project" value="TreeGrafter"/>
</dbReference>
<sequence length="234" mass="26008">MAVLDILLARHGQTEANAAGIIQGSKINPPLNQCGEIQADALAEAMKDEKLDWIVTSGLERAIQTGNRVAKYHSDAPFVSDARLNEICWGEADGQKFSDIGSEMNSVVGKWKSGDFDARIKGGESANDGRKRILEAFADILRVSRERDYRKIIVCIHGRIMRVIMATLVDKDLCKMQHFPHANGCYHQIRVDLGDGNADLDPSKLDFEPIRINVRDHLLNLKLSEHEPGFMCGL</sequence>
<dbReference type="Proteomes" id="UP001140094">
    <property type="component" value="Unassembled WGS sequence"/>
</dbReference>
<evidence type="ECO:0000256" key="2">
    <source>
        <dbReference type="PIRSR" id="PIRSR613078-1"/>
    </source>
</evidence>